<dbReference type="GeneID" id="37026751"/>
<keyword evidence="3" id="KW-1185">Reference proteome</keyword>
<reference evidence="2 3" key="1">
    <citation type="journal article" date="2018" name="Mol. Biol. Evol.">
        <title>Broad Genomic Sampling Reveals a Smut Pathogenic Ancestry of the Fungal Clade Ustilaginomycotina.</title>
        <authorList>
            <person name="Kijpornyongpan T."/>
            <person name="Mondo S.J."/>
            <person name="Barry K."/>
            <person name="Sandor L."/>
            <person name="Lee J."/>
            <person name="Lipzen A."/>
            <person name="Pangilinan J."/>
            <person name="LaButti K."/>
            <person name="Hainaut M."/>
            <person name="Henrissat B."/>
            <person name="Grigoriev I.V."/>
            <person name="Spatafora J.W."/>
            <person name="Aime M.C."/>
        </authorList>
    </citation>
    <scope>NUCLEOTIDE SEQUENCE [LARGE SCALE GENOMIC DNA]</scope>
    <source>
        <strain evidence="2 3">MCA 5214</strain>
    </source>
</reference>
<feature type="chain" id="PRO_5016369787" evidence="1">
    <location>
        <begin position="20"/>
        <end position="153"/>
    </location>
</feature>
<proteinExistence type="predicted"/>
<dbReference type="EMBL" id="KZ819662">
    <property type="protein sequence ID" value="PWN30103.1"/>
    <property type="molecule type" value="Genomic_DNA"/>
</dbReference>
<gene>
    <name evidence="2" type="ORF">BDZ90DRAFT_229130</name>
</gene>
<accession>A0A316V1Q0</accession>
<protein>
    <submittedName>
        <fullName evidence="2">Uncharacterized protein</fullName>
    </submittedName>
</protein>
<evidence type="ECO:0000313" key="2">
    <source>
        <dbReference type="EMBL" id="PWN30103.1"/>
    </source>
</evidence>
<sequence length="153" mass="16266">MFVQAILAISLLLSGLATCSTGLGFSLPRTARGDLGEECGTERIQCLICDRTIWIDSKEIVEQKRYETLALTLVKINPRTGGTGYARGCNGSTATFSLAGAASFFDGRNTANTTNTHIKGFFNTDSSKVVLNDKLDTNSAASDLILFCDNAGA</sequence>
<dbReference type="RefSeq" id="XP_025364715.1">
    <property type="nucleotide sequence ID" value="XM_025504928.1"/>
</dbReference>
<evidence type="ECO:0000256" key="1">
    <source>
        <dbReference type="SAM" id="SignalP"/>
    </source>
</evidence>
<dbReference type="Proteomes" id="UP000245884">
    <property type="component" value="Unassembled WGS sequence"/>
</dbReference>
<name>A0A316V1Q0_9BASI</name>
<keyword evidence="1" id="KW-0732">Signal</keyword>
<dbReference type="AlphaFoldDB" id="A0A316V1Q0"/>
<feature type="signal peptide" evidence="1">
    <location>
        <begin position="1"/>
        <end position="19"/>
    </location>
</feature>
<evidence type="ECO:0000313" key="3">
    <source>
        <dbReference type="Proteomes" id="UP000245884"/>
    </source>
</evidence>
<organism evidence="2 3">
    <name type="scientific">Jaminaea rosea</name>
    <dbReference type="NCBI Taxonomy" id="1569628"/>
    <lineage>
        <taxon>Eukaryota</taxon>
        <taxon>Fungi</taxon>
        <taxon>Dikarya</taxon>
        <taxon>Basidiomycota</taxon>
        <taxon>Ustilaginomycotina</taxon>
        <taxon>Exobasidiomycetes</taxon>
        <taxon>Microstromatales</taxon>
        <taxon>Microstromatales incertae sedis</taxon>
        <taxon>Jaminaea</taxon>
    </lineage>
</organism>